<evidence type="ECO:0000256" key="2">
    <source>
        <dbReference type="SAM" id="Phobius"/>
    </source>
</evidence>
<keyword evidence="2" id="KW-0812">Transmembrane</keyword>
<organism evidence="3 4">
    <name type="scientific">Pyrus ussuriensis x Pyrus communis</name>
    <dbReference type="NCBI Taxonomy" id="2448454"/>
    <lineage>
        <taxon>Eukaryota</taxon>
        <taxon>Viridiplantae</taxon>
        <taxon>Streptophyta</taxon>
        <taxon>Embryophyta</taxon>
        <taxon>Tracheophyta</taxon>
        <taxon>Spermatophyta</taxon>
        <taxon>Magnoliopsida</taxon>
        <taxon>eudicotyledons</taxon>
        <taxon>Gunneridae</taxon>
        <taxon>Pentapetalae</taxon>
        <taxon>rosids</taxon>
        <taxon>fabids</taxon>
        <taxon>Rosales</taxon>
        <taxon>Rosaceae</taxon>
        <taxon>Amygdaloideae</taxon>
        <taxon>Maleae</taxon>
        <taxon>Pyrus</taxon>
    </lineage>
</organism>
<reference evidence="4" key="2">
    <citation type="submission" date="2019-10" db="EMBL/GenBank/DDBJ databases">
        <title>A de novo genome assembly of a pear dwarfing rootstock.</title>
        <authorList>
            <person name="Wang F."/>
            <person name="Wang J."/>
            <person name="Li S."/>
            <person name="Zhang Y."/>
            <person name="Fang M."/>
            <person name="Ma L."/>
            <person name="Zhao Y."/>
            <person name="Jiang S."/>
        </authorList>
    </citation>
    <scope>NUCLEOTIDE SEQUENCE [LARGE SCALE GENOMIC DNA]</scope>
</reference>
<keyword evidence="2" id="KW-1133">Transmembrane helix</keyword>
<reference evidence="3 4" key="1">
    <citation type="submission" date="2019-09" db="EMBL/GenBank/DDBJ databases">
        <authorList>
            <person name="Ou C."/>
        </authorList>
    </citation>
    <scope>NUCLEOTIDE SEQUENCE [LARGE SCALE GENOMIC DNA]</scope>
    <source>
        <strain evidence="3">S2</strain>
        <tissue evidence="3">Leaf</tissue>
    </source>
</reference>
<dbReference type="OrthoDB" id="1907935at2759"/>
<dbReference type="AlphaFoldDB" id="A0A5N5GWU6"/>
<dbReference type="PANTHER" id="PTHR34364">
    <property type="entry name" value="WAS/WASL-INTERACTING FAMILY PROTEIN"/>
    <property type="match status" value="1"/>
</dbReference>
<comment type="caution">
    <text evidence="3">The sequence shown here is derived from an EMBL/GenBank/DDBJ whole genome shotgun (WGS) entry which is preliminary data.</text>
</comment>
<feature type="compositionally biased region" description="Low complexity" evidence="1">
    <location>
        <begin position="65"/>
        <end position="87"/>
    </location>
</feature>
<keyword evidence="4" id="KW-1185">Reference proteome</keyword>
<evidence type="ECO:0000313" key="4">
    <source>
        <dbReference type="Proteomes" id="UP000327157"/>
    </source>
</evidence>
<dbReference type="Proteomes" id="UP000327157">
    <property type="component" value="Chromosome 15"/>
</dbReference>
<gene>
    <name evidence="3" type="ORF">D8674_014250</name>
</gene>
<feature type="transmembrane region" description="Helical" evidence="2">
    <location>
        <begin position="22"/>
        <end position="42"/>
    </location>
</feature>
<keyword evidence="2" id="KW-0472">Membrane</keyword>
<reference evidence="3 4" key="3">
    <citation type="submission" date="2019-11" db="EMBL/GenBank/DDBJ databases">
        <title>A de novo genome assembly of a pear dwarfing rootstock.</title>
        <authorList>
            <person name="Wang F."/>
            <person name="Wang J."/>
            <person name="Li S."/>
            <person name="Zhang Y."/>
            <person name="Fang M."/>
            <person name="Ma L."/>
            <person name="Zhao Y."/>
            <person name="Jiang S."/>
        </authorList>
    </citation>
    <scope>NUCLEOTIDE SEQUENCE [LARGE SCALE GENOMIC DNA]</scope>
    <source>
        <strain evidence="3">S2</strain>
        <tissue evidence="3">Leaf</tissue>
    </source>
</reference>
<sequence>MPEPSPPPSLPAKELPINRYKFIWRVLMISNFVLGAYMFIGIKKRDPGTLKRKSETGVKNHKPVVEVPSVPTTTPTTTSTTSETWDM</sequence>
<protein>
    <submittedName>
        <fullName evidence="3">Uncharacterized protein</fullName>
    </submittedName>
</protein>
<feature type="compositionally biased region" description="Basic and acidic residues" evidence="1">
    <location>
        <begin position="49"/>
        <end position="58"/>
    </location>
</feature>
<accession>A0A5N5GWU6</accession>
<dbReference type="PANTHER" id="PTHR34364:SF9">
    <property type="match status" value="1"/>
</dbReference>
<evidence type="ECO:0000313" key="3">
    <source>
        <dbReference type="EMBL" id="KAB2618381.1"/>
    </source>
</evidence>
<feature type="region of interest" description="Disordered" evidence="1">
    <location>
        <begin position="49"/>
        <end position="87"/>
    </location>
</feature>
<proteinExistence type="predicted"/>
<evidence type="ECO:0000256" key="1">
    <source>
        <dbReference type="SAM" id="MobiDB-lite"/>
    </source>
</evidence>
<name>A0A5N5GWU6_9ROSA</name>
<dbReference type="EMBL" id="SMOL01000401">
    <property type="protein sequence ID" value="KAB2618381.1"/>
    <property type="molecule type" value="Genomic_DNA"/>
</dbReference>